<protein>
    <submittedName>
        <fullName evidence="2">Uncharacterized protein</fullName>
    </submittedName>
</protein>
<sequence length="334" mass="37953">MPSHSASQYLNYYNTHQKRLLLANVQSQKAPELKSPTAPDVDSEDDLLATGSDPISDGYSWIQGSLSVSTGSSDELEIEDLIFDIFTDRSDEEPNDTDIPSEGVRRSIRNQRHRVDHEDLGSSLDVSREESLQRLELSYLSIGYQGSSSSGFKAQNAGPSQYYRQSSSRLRTESAAVVSSFKPAKDPTNAKEAIELVKIFLKEFPNQYSDQEALKLFKQCGGWSLMFEVASLRVLNNESDEGDRRYSEKVRSMIWTEEEDRLVLKLVEKIRSRRLEKKEGDRDSIKETVVEDDSESFSSADPGLIEELKLRKSEQAIKNRIEFLDNYLKHSNLF</sequence>
<comment type="caution">
    <text evidence="2">The sequence shown here is derived from an EMBL/GenBank/DDBJ whole genome shotgun (WGS) entry which is preliminary data.</text>
</comment>
<reference evidence="2" key="1">
    <citation type="submission" date="2022-06" db="EMBL/GenBank/DDBJ databases">
        <authorList>
            <consortium name="SYNGENTA / RWTH Aachen University"/>
        </authorList>
    </citation>
    <scope>NUCLEOTIDE SEQUENCE</scope>
</reference>
<accession>A0AAV0BPQ2</accession>
<gene>
    <name evidence="2" type="ORF">PPACK8108_LOCUS23463</name>
</gene>
<proteinExistence type="predicted"/>
<organism evidence="2 3">
    <name type="scientific">Phakopsora pachyrhizi</name>
    <name type="common">Asian soybean rust disease fungus</name>
    <dbReference type="NCBI Taxonomy" id="170000"/>
    <lineage>
        <taxon>Eukaryota</taxon>
        <taxon>Fungi</taxon>
        <taxon>Dikarya</taxon>
        <taxon>Basidiomycota</taxon>
        <taxon>Pucciniomycotina</taxon>
        <taxon>Pucciniomycetes</taxon>
        <taxon>Pucciniales</taxon>
        <taxon>Phakopsoraceae</taxon>
        <taxon>Phakopsora</taxon>
    </lineage>
</organism>
<feature type="region of interest" description="Disordered" evidence="1">
    <location>
        <begin position="27"/>
        <end position="52"/>
    </location>
</feature>
<keyword evidence="3" id="KW-1185">Reference proteome</keyword>
<feature type="region of interest" description="Disordered" evidence="1">
    <location>
        <begin position="87"/>
        <end position="112"/>
    </location>
</feature>
<dbReference type="EMBL" id="CALTRL010005986">
    <property type="protein sequence ID" value="CAH7688491.1"/>
    <property type="molecule type" value="Genomic_DNA"/>
</dbReference>
<name>A0AAV0BPQ2_PHAPC</name>
<dbReference type="Proteomes" id="UP001153365">
    <property type="component" value="Unassembled WGS sequence"/>
</dbReference>
<dbReference type="AlphaFoldDB" id="A0AAV0BPQ2"/>
<evidence type="ECO:0000313" key="3">
    <source>
        <dbReference type="Proteomes" id="UP001153365"/>
    </source>
</evidence>
<evidence type="ECO:0000313" key="2">
    <source>
        <dbReference type="EMBL" id="CAH7688491.1"/>
    </source>
</evidence>
<evidence type="ECO:0000256" key="1">
    <source>
        <dbReference type="SAM" id="MobiDB-lite"/>
    </source>
</evidence>